<proteinExistence type="predicted"/>
<evidence type="ECO:0000313" key="1">
    <source>
        <dbReference type="EMBL" id="GAA4306332.1"/>
    </source>
</evidence>
<gene>
    <name evidence="1" type="ORF">GCM10023183_21390</name>
</gene>
<dbReference type="EMBL" id="BAABGX010000002">
    <property type="protein sequence ID" value="GAA4306332.1"/>
    <property type="molecule type" value="Genomic_DNA"/>
</dbReference>
<comment type="caution">
    <text evidence="1">The sequence shown here is derived from an EMBL/GenBank/DDBJ whole genome shotgun (WGS) entry which is preliminary data.</text>
</comment>
<protein>
    <recommendedName>
        <fullName evidence="3">Transposase</fullName>
    </recommendedName>
</protein>
<dbReference type="Proteomes" id="UP001501844">
    <property type="component" value="Unassembled WGS sequence"/>
</dbReference>
<keyword evidence="2" id="KW-1185">Reference proteome</keyword>
<evidence type="ECO:0008006" key="3">
    <source>
        <dbReference type="Google" id="ProtNLM"/>
    </source>
</evidence>
<sequence>MNGTSIRIKSRYNITLIAFKKRLMTKADNKTDAMIRSQNWMDDLFEELRPMGLEGW</sequence>
<evidence type="ECO:0000313" key="2">
    <source>
        <dbReference type="Proteomes" id="UP001501844"/>
    </source>
</evidence>
<reference evidence="2" key="1">
    <citation type="journal article" date="2019" name="Int. J. Syst. Evol. Microbiol.">
        <title>The Global Catalogue of Microorganisms (GCM) 10K type strain sequencing project: providing services to taxonomists for standard genome sequencing and annotation.</title>
        <authorList>
            <consortium name="The Broad Institute Genomics Platform"/>
            <consortium name="The Broad Institute Genome Sequencing Center for Infectious Disease"/>
            <person name="Wu L."/>
            <person name="Ma J."/>
        </authorList>
    </citation>
    <scope>NUCLEOTIDE SEQUENCE [LARGE SCALE GENOMIC DNA]</scope>
    <source>
        <strain evidence="2">JCM 17917</strain>
    </source>
</reference>
<accession>A0ABP8FL26</accession>
<name>A0ABP8FL26_9BACT</name>
<organism evidence="1 2">
    <name type="scientific">Nibribacter koreensis</name>
    <dbReference type="NCBI Taxonomy" id="1084519"/>
    <lineage>
        <taxon>Bacteria</taxon>
        <taxon>Pseudomonadati</taxon>
        <taxon>Bacteroidota</taxon>
        <taxon>Cytophagia</taxon>
        <taxon>Cytophagales</taxon>
        <taxon>Hymenobacteraceae</taxon>
        <taxon>Nibribacter</taxon>
    </lineage>
</organism>